<evidence type="ECO:0000256" key="4">
    <source>
        <dbReference type="ARBA" id="ARBA00023163"/>
    </source>
</evidence>
<evidence type="ECO:0000259" key="5">
    <source>
        <dbReference type="PROSITE" id="PS50931"/>
    </source>
</evidence>
<feature type="domain" description="HTH lysR-type" evidence="5">
    <location>
        <begin position="8"/>
        <end position="65"/>
    </location>
</feature>
<dbReference type="Pfam" id="PF03466">
    <property type="entry name" value="LysR_substrate"/>
    <property type="match status" value="1"/>
</dbReference>
<dbReference type="SUPFAM" id="SSF46785">
    <property type="entry name" value="Winged helix' DNA-binding domain"/>
    <property type="match status" value="1"/>
</dbReference>
<dbReference type="EMBL" id="CP158375">
    <property type="protein sequence ID" value="XDO96175.1"/>
    <property type="molecule type" value="Genomic_DNA"/>
</dbReference>
<dbReference type="AlphaFoldDB" id="A0AB39KQM9"/>
<organism evidence="6">
    <name type="scientific">Caulobacter sp. 73W</name>
    <dbReference type="NCBI Taxonomy" id="3161137"/>
    <lineage>
        <taxon>Bacteria</taxon>
        <taxon>Pseudomonadati</taxon>
        <taxon>Pseudomonadota</taxon>
        <taxon>Alphaproteobacteria</taxon>
        <taxon>Caulobacterales</taxon>
        <taxon>Caulobacteraceae</taxon>
        <taxon>Caulobacter</taxon>
    </lineage>
</organism>
<dbReference type="GO" id="GO:0003677">
    <property type="term" value="F:DNA binding"/>
    <property type="evidence" value="ECO:0007669"/>
    <property type="project" value="UniProtKB-KW"/>
</dbReference>
<proteinExistence type="inferred from homology"/>
<gene>
    <name evidence="6" type="ORF">ABOZ73_15530</name>
</gene>
<dbReference type="InterPro" id="IPR036388">
    <property type="entry name" value="WH-like_DNA-bd_sf"/>
</dbReference>
<comment type="similarity">
    <text evidence="1">Belongs to the LysR transcriptional regulatory family.</text>
</comment>
<dbReference type="RefSeq" id="WP_369059029.1">
    <property type="nucleotide sequence ID" value="NZ_CP158375.1"/>
</dbReference>
<dbReference type="InterPro" id="IPR050176">
    <property type="entry name" value="LTTR"/>
</dbReference>
<name>A0AB39KQM9_9CAUL</name>
<dbReference type="InterPro" id="IPR036390">
    <property type="entry name" value="WH_DNA-bd_sf"/>
</dbReference>
<dbReference type="Gene3D" id="3.40.190.290">
    <property type="match status" value="1"/>
</dbReference>
<reference evidence="6" key="1">
    <citation type="submission" date="2024-06" db="EMBL/GenBank/DDBJ databases">
        <title>Caulobacter inopinatus, sp. nov.</title>
        <authorList>
            <person name="Donachie S.P."/>
        </authorList>
    </citation>
    <scope>NUCLEOTIDE SEQUENCE</scope>
    <source>
        <strain evidence="6">73W</strain>
    </source>
</reference>
<evidence type="ECO:0000256" key="3">
    <source>
        <dbReference type="ARBA" id="ARBA00023125"/>
    </source>
</evidence>
<evidence type="ECO:0000256" key="2">
    <source>
        <dbReference type="ARBA" id="ARBA00023015"/>
    </source>
</evidence>
<dbReference type="SUPFAM" id="SSF53850">
    <property type="entry name" value="Periplasmic binding protein-like II"/>
    <property type="match status" value="1"/>
</dbReference>
<dbReference type="InterPro" id="IPR005119">
    <property type="entry name" value="LysR_subst-bd"/>
</dbReference>
<keyword evidence="3" id="KW-0238">DNA-binding</keyword>
<dbReference type="Pfam" id="PF00126">
    <property type="entry name" value="HTH_1"/>
    <property type="match status" value="1"/>
</dbReference>
<dbReference type="PANTHER" id="PTHR30579:SF3">
    <property type="entry name" value="TRANSCRIPTIONAL REGULATORY PROTEIN"/>
    <property type="match status" value="1"/>
</dbReference>
<protein>
    <submittedName>
        <fullName evidence="6">LysR family transcriptional regulator</fullName>
    </submittedName>
</protein>
<evidence type="ECO:0000256" key="1">
    <source>
        <dbReference type="ARBA" id="ARBA00009437"/>
    </source>
</evidence>
<dbReference type="InterPro" id="IPR000847">
    <property type="entry name" value="LysR_HTH_N"/>
</dbReference>
<sequence>MSTAMETLSWDDLRIVRAVASAGAVAAAAQILGVNVSTVARRLSSIEEALGVALFDRRRAGYLPTAQGDEIVALAERVELDVVSVTRRVSGHAQGHAGDLRITTSNSILLYFLTPMIASFKAHNPAVRVEVSVGNGALNLARGEADIAVRATDAPPENLFGRKVAKIAWAAYAARSSTGQFALEGGAAWDKSWVSYGGRLSGLKACTLLEARAPAEAIGYRTDSVAGAAAAIAAGLGAGYLPCMLGDLSPDLQRIGPLEPELDDDLWLLTHPDIRRSGRVFAFMSHCVEAIGQQRDLVEGRRGEPFAASAPDRLRRALSFPAVSR</sequence>
<accession>A0AB39KQM9</accession>
<dbReference type="PROSITE" id="PS50931">
    <property type="entry name" value="HTH_LYSR"/>
    <property type="match status" value="1"/>
</dbReference>
<dbReference type="PANTHER" id="PTHR30579">
    <property type="entry name" value="TRANSCRIPTIONAL REGULATOR"/>
    <property type="match status" value="1"/>
</dbReference>
<dbReference type="GO" id="GO:0003700">
    <property type="term" value="F:DNA-binding transcription factor activity"/>
    <property type="evidence" value="ECO:0007669"/>
    <property type="project" value="InterPro"/>
</dbReference>
<keyword evidence="2" id="KW-0805">Transcription regulation</keyword>
<evidence type="ECO:0000313" key="6">
    <source>
        <dbReference type="EMBL" id="XDO96175.1"/>
    </source>
</evidence>
<dbReference type="Gene3D" id="1.10.10.10">
    <property type="entry name" value="Winged helix-like DNA-binding domain superfamily/Winged helix DNA-binding domain"/>
    <property type="match status" value="1"/>
</dbReference>
<keyword evidence="4" id="KW-0804">Transcription</keyword>